<dbReference type="InterPro" id="IPR005814">
    <property type="entry name" value="Aminotrans_3"/>
</dbReference>
<dbReference type="EMBL" id="JBJUIK010000003">
    <property type="protein sequence ID" value="KAL3532854.1"/>
    <property type="molecule type" value="Genomic_DNA"/>
</dbReference>
<dbReference type="PANTHER" id="PTHR42684">
    <property type="entry name" value="ADENOSYLMETHIONINE-8-AMINO-7-OXONONANOATE AMINOTRANSFERASE"/>
    <property type="match status" value="1"/>
</dbReference>
<evidence type="ECO:0008006" key="8">
    <source>
        <dbReference type="Google" id="ProtNLM"/>
    </source>
</evidence>
<dbReference type="Pfam" id="PF13500">
    <property type="entry name" value="AAA_26"/>
    <property type="match status" value="1"/>
</dbReference>
<dbReference type="Gene3D" id="3.40.640.10">
    <property type="entry name" value="Type I PLP-dependent aspartate aminotransferase-like (Major domain)"/>
    <property type="match status" value="1"/>
</dbReference>
<organism evidence="6 7">
    <name type="scientific">Cinchona calisaya</name>
    <dbReference type="NCBI Taxonomy" id="153742"/>
    <lineage>
        <taxon>Eukaryota</taxon>
        <taxon>Viridiplantae</taxon>
        <taxon>Streptophyta</taxon>
        <taxon>Embryophyta</taxon>
        <taxon>Tracheophyta</taxon>
        <taxon>Spermatophyta</taxon>
        <taxon>Magnoliopsida</taxon>
        <taxon>eudicotyledons</taxon>
        <taxon>Gunneridae</taxon>
        <taxon>Pentapetalae</taxon>
        <taxon>asterids</taxon>
        <taxon>lamiids</taxon>
        <taxon>Gentianales</taxon>
        <taxon>Rubiaceae</taxon>
        <taxon>Cinchonoideae</taxon>
        <taxon>Cinchoneae</taxon>
        <taxon>Cinchona</taxon>
    </lineage>
</organism>
<keyword evidence="3" id="KW-0032">Aminotransferase</keyword>
<dbReference type="PANTHER" id="PTHR42684:SF3">
    <property type="entry name" value="ADENOSYLMETHIONINE-8-AMINO-7-OXONONANOATE AMINOTRANSFERASE"/>
    <property type="match status" value="1"/>
</dbReference>
<dbReference type="FunFam" id="3.90.1150.10:FF:000090">
    <property type="entry name" value="Bifunctional dethiobiotin synthetase/7,8-diamino-pelargonic acid aminotransferase, mitochondrial"/>
    <property type="match status" value="1"/>
</dbReference>
<evidence type="ECO:0000256" key="5">
    <source>
        <dbReference type="ARBA" id="ARBA00022898"/>
    </source>
</evidence>
<dbReference type="InterPro" id="IPR049704">
    <property type="entry name" value="Aminotrans_3_PPA_site"/>
</dbReference>
<dbReference type="Proteomes" id="UP001630127">
    <property type="component" value="Unassembled WGS sequence"/>
</dbReference>
<dbReference type="PROSITE" id="PS00600">
    <property type="entry name" value="AA_TRANSFER_CLASS_3"/>
    <property type="match status" value="1"/>
</dbReference>
<dbReference type="InterPro" id="IPR027417">
    <property type="entry name" value="P-loop_NTPase"/>
</dbReference>
<evidence type="ECO:0000313" key="6">
    <source>
        <dbReference type="EMBL" id="KAL3532854.1"/>
    </source>
</evidence>
<dbReference type="Pfam" id="PF00202">
    <property type="entry name" value="Aminotran_3"/>
    <property type="match status" value="1"/>
</dbReference>
<reference evidence="6 7" key="1">
    <citation type="submission" date="2024-11" db="EMBL/GenBank/DDBJ databases">
        <title>A near-complete genome assembly of Cinchona calisaya.</title>
        <authorList>
            <person name="Lian D.C."/>
            <person name="Zhao X.W."/>
            <person name="Wei L."/>
        </authorList>
    </citation>
    <scope>NUCLEOTIDE SEQUENCE [LARGE SCALE GENOMIC DNA]</scope>
    <source>
        <tissue evidence="6">Nenye</tissue>
    </source>
</reference>
<keyword evidence="7" id="KW-1185">Reference proteome</keyword>
<dbReference type="AlphaFoldDB" id="A0ABD3ANV3"/>
<name>A0ABD3ANV3_9GENT</name>
<dbReference type="FunFam" id="3.40.640.10:FF:000275">
    <property type="entry name" value="Bifunctional dethiobiotin synthetase/7,8-diamino-pelargonic acid aminotransferase, mitochondrial"/>
    <property type="match status" value="1"/>
</dbReference>
<dbReference type="Gene3D" id="3.40.50.300">
    <property type="entry name" value="P-loop containing nucleotide triphosphate hydrolases"/>
    <property type="match status" value="1"/>
</dbReference>
<dbReference type="InterPro" id="IPR015421">
    <property type="entry name" value="PyrdxlP-dep_Trfase_major"/>
</dbReference>
<keyword evidence="4" id="KW-0808">Transferase</keyword>
<dbReference type="GO" id="GO:0005739">
    <property type="term" value="C:mitochondrion"/>
    <property type="evidence" value="ECO:0007669"/>
    <property type="project" value="UniProtKB-SubCell"/>
</dbReference>
<dbReference type="SUPFAM" id="SSF53383">
    <property type="entry name" value="PLP-dependent transferases"/>
    <property type="match status" value="1"/>
</dbReference>
<evidence type="ECO:0000256" key="4">
    <source>
        <dbReference type="ARBA" id="ARBA00022679"/>
    </source>
</evidence>
<gene>
    <name evidence="6" type="ORF">ACH5RR_006375</name>
</gene>
<protein>
    <recommendedName>
        <fullName evidence="8">Bifunctional dethiobiotin synthetase/7,8-diamino-pelargonic acid aminotransferase, mitochondrial</fullName>
    </recommendedName>
</protein>
<dbReference type="CDD" id="cd03109">
    <property type="entry name" value="DTBS"/>
    <property type="match status" value="1"/>
</dbReference>
<sequence length="880" mass="97461">MHPPLKTLFFNPLRRHHIPLRLLHHRHLHPQPPPPPPTIEYPLTHPIYTIWAANTSLGKTLVSAGLAIAFLTSTSTVDNIHKKFVYLKPIQTGFPDDSDSRFVYRKFSKFFLRNRPEFSIFASNHVLNASGPAARALLGECWESGGFGSGKVGNFGGGFESLGWYEERKLEGVENDGTKGAGACSELICKTVYGWREPISPHLAAEREGAALEDSELLEMLKRGIQNGVGEDGNKNVGAMCVIETAGGVASPGPSGTLQCDLYRPFRLPAILVGDGRLGGISGTISAYESLKLRGYDVVAVVFEDHGLVNEVPLSCYLQNGIPVFLLPPVPQDMSNDLTEWFEKSQIVFSSLKEIMLSAFHGRMQKLHDMRKRARDIFWWPFTQHEIVPIENITVIDSRCGEKFAVHKAGSYDLITQQFDACASWWTQGPDINLQIELARTVGYTTARYGHVMFPENVYEPVLECAELLLEGVGKGWASRIYFSDNGSTAVEIALKMAFRKFLLDHGIHFDQLKANPAERYIDLKVLALKGSYHGDTLGAMEAQAPSPYTGLYQQPWYSGRGLFLDPPTVSLCDGIWKLQLPEKIQAENVKKEDFFFNLRDKIFQRSRDASTFASIYSSYILRELSHADSKTFTHIGALIIEPVIQGAAGMEMVDPLFQRILVKECQSRKIPVIFDEVFTGFWRLGAESAAKLLCCQPDISCFAKLMTGGIVPLAATLASDAVFEAFLGDSKLKALLHGHSYSAHAIGCSAAVKSIKWFKNSKTNINLVPGADSLRELWNTDLVHQISSNPAVQRVVTIGTLCALELRAEGCNAGYASLYASSLLKKLNEDGIYMRPLGNVLYLMCGPCTSPVICSQVLVKLIRRLEEFSQVKNLEASQL</sequence>
<dbReference type="InterPro" id="IPR015424">
    <property type="entry name" value="PyrdxlP-dep_Trfase"/>
</dbReference>
<dbReference type="InterPro" id="IPR015422">
    <property type="entry name" value="PyrdxlP-dep_Trfase_small"/>
</dbReference>
<proteinExistence type="inferred from homology"/>
<comment type="subcellular location">
    <subcellularLocation>
        <location evidence="1">Mitochondrion</location>
    </subcellularLocation>
</comment>
<dbReference type="GO" id="GO:0008483">
    <property type="term" value="F:transaminase activity"/>
    <property type="evidence" value="ECO:0007669"/>
    <property type="project" value="UniProtKB-KW"/>
</dbReference>
<accession>A0ABD3ANV3</accession>
<comment type="similarity">
    <text evidence="2">Belongs to the class-III pyridoxal-phosphate-dependent aminotransferase family.</text>
</comment>
<evidence type="ECO:0000256" key="3">
    <source>
        <dbReference type="ARBA" id="ARBA00022576"/>
    </source>
</evidence>
<keyword evidence="5" id="KW-0663">Pyridoxal phosphate</keyword>
<evidence type="ECO:0000256" key="1">
    <source>
        <dbReference type="ARBA" id="ARBA00004173"/>
    </source>
</evidence>
<dbReference type="Gene3D" id="3.90.1150.10">
    <property type="entry name" value="Aspartate Aminotransferase, domain 1"/>
    <property type="match status" value="1"/>
</dbReference>
<dbReference type="SUPFAM" id="SSF52540">
    <property type="entry name" value="P-loop containing nucleoside triphosphate hydrolases"/>
    <property type="match status" value="1"/>
</dbReference>
<evidence type="ECO:0000256" key="2">
    <source>
        <dbReference type="ARBA" id="ARBA00008954"/>
    </source>
</evidence>
<comment type="caution">
    <text evidence="6">The sequence shown here is derived from an EMBL/GenBank/DDBJ whole genome shotgun (WGS) entry which is preliminary data.</text>
</comment>
<evidence type="ECO:0000313" key="7">
    <source>
        <dbReference type="Proteomes" id="UP001630127"/>
    </source>
</evidence>